<dbReference type="AlphaFoldDB" id="A0A0S4L7N8"/>
<sequence>MIHEHPLPGCTPTPLASYLKALAVLRLVAEAGADGGGDPEATGFWREDVFVLRTELTKDELRAFFLEWYRPTPLIAPWNGGSGFYFQEGKLKEKDPVTGKKLKTGVRDQETEATRTVAAIAQSTSARFADYRDAIAIARGIVADFKIVEVPENTSTNNQKDRFIQAFRNLASDHCLSAMDSAVVIAGYETSFPPLLGTGGNDGNLDFTNNFMQRLLDVIDVATGAAGPGADDSLNSALFGAPCNLLSESAMGQFAPGLAGGPNASSGFEGGAQTNAWDFILMLEGAMLFAASAVRRLEFVDRAILSAPFVVRGRMGTEGAARAGDDDDSRNEIWMPLWAVPCGVAEIRSLLSEGRATLNGRSARDGLAFARAVAQLGVNRGIRSFQRYGFLKRQGKNFLATPLSRIAVRRNLDADLIAELERRNWLATVQRYARDENAPNAFCAAAHQLDAALFALAQQASRAAMQTVLRWVGDIEAALNVSPKSQEFVRVPAPCLSLPWAIKADDQSTEFRIAAALAGLCLWDDKGRRVLHARRHRATVSETLNRDGDRAWDPASRLAVWGPGPLTGNLTKLLHRRRLEAIALGAEGEVLASQTGATCDDVVQFLGRVTDDTLISELLGGLACVDWSGAKPPRSNEEVTLPPTFALLKVFFTPESVLRALKWLPPDQSVRLPAEIPARLAANDLQAAVRMAWQRLRAVGVQLPGRNPPGAVGVDGARWLAALCIPLSVFETRKLLRSLDLRPTLDIEPIEPAHIIA</sequence>
<evidence type="ECO:0000313" key="1">
    <source>
        <dbReference type="EMBL" id="CUS32798.1"/>
    </source>
</evidence>
<dbReference type="RefSeq" id="WP_090894629.1">
    <property type="nucleotide sequence ID" value="NZ_CZPZ01000003.1"/>
</dbReference>
<organism evidence="1 2">
    <name type="scientific">Candidatus Nitrospira nitrificans</name>
    <dbReference type="NCBI Taxonomy" id="1742973"/>
    <lineage>
        <taxon>Bacteria</taxon>
        <taxon>Pseudomonadati</taxon>
        <taxon>Nitrospirota</taxon>
        <taxon>Nitrospiria</taxon>
        <taxon>Nitrospirales</taxon>
        <taxon>Nitrospiraceae</taxon>
        <taxon>Nitrospira</taxon>
    </lineage>
</organism>
<dbReference type="EMBL" id="CZPZ01000003">
    <property type="protein sequence ID" value="CUS32798.1"/>
    <property type="molecule type" value="Genomic_DNA"/>
</dbReference>
<name>A0A0S4L7N8_9BACT</name>
<dbReference type="InterPro" id="IPR026483">
    <property type="entry name" value="Cas_Csx17"/>
</dbReference>
<dbReference type="Proteomes" id="UP000198736">
    <property type="component" value="Unassembled WGS sequence"/>
</dbReference>
<reference evidence="2" key="1">
    <citation type="submission" date="2015-10" db="EMBL/GenBank/DDBJ databases">
        <authorList>
            <person name="Luecker S."/>
            <person name="Luecker S."/>
        </authorList>
    </citation>
    <scope>NUCLEOTIDE SEQUENCE [LARGE SCALE GENOMIC DNA]</scope>
</reference>
<protein>
    <recommendedName>
        <fullName evidence="3">CRISPR-associated protein Csx17</fullName>
    </recommendedName>
</protein>
<dbReference type="NCBIfam" id="TIGR04113">
    <property type="entry name" value="cas_csx17"/>
    <property type="match status" value="1"/>
</dbReference>
<gene>
    <name evidence="1" type="ORF">COMA2_110096</name>
</gene>
<dbReference type="STRING" id="1742973.COMA2_110096"/>
<accession>A0A0S4L7N8</accession>
<evidence type="ECO:0008006" key="3">
    <source>
        <dbReference type="Google" id="ProtNLM"/>
    </source>
</evidence>
<evidence type="ECO:0000313" key="2">
    <source>
        <dbReference type="Proteomes" id="UP000198736"/>
    </source>
</evidence>
<proteinExistence type="predicted"/>
<dbReference type="OrthoDB" id="441343at2"/>
<keyword evidence="2" id="KW-1185">Reference proteome</keyword>